<protein>
    <submittedName>
        <fullName evidence="2">ABC-type sugar transport system, ATPase component</fullName>
    </submittedName>
</protein>
<dbReference type="AlphaFoldDB" id="C6BWU0"/>
<keyword evidence="1" id="KW-0732">Signal</keyword>
<dbReference type="Gene3D" id="3.40.50.2300">
    <property type="match status" value="2"/>
</dbReference>
<dbReference type="Proteomes" id="UP000002601">
    <property type="component" value="Chromosome"/>
</dbReference>
<feature type="signal peptide" evidence="1">
    <location>
        <begin position="1"/>
        <end position="20"/>
    </location>
</feature>
<dbReference type="InterPro" id="IPR007487">
    <property type="entry name" value="ABC_transpt-TYRBP-like"/>
</dbReference>
<keyword evidence="3" id="KW-1185">Reference proteome</keyword>
<dbReference type="STRING" id="526222.Desal_2314"/>
<dbReference type="KEGG" id="dsa:Desal_2314"/>
<evidence type="ECO:0000256" key="1">
    <source>
        <dbReference type="SAM" id="SignalP"/>
    </source>
</evidence>
<gene>
    <name evidence="2" type="ordered locus">Desal_2314</name>
</gene>
<dbReference type="PANTHER" id="PTHR35271:SF1">
    <property type="entry name" value="ABC TRANSPORTER, SUBSTRATE-BINDING LIPOPROTEIN"/>
    <property type="match status" value="1"/>
</dbReference>
<sequence>MLKQISILIFLLFFVSAASANSKPKVLYIESYHDGYAWDQEQRAGLESILKDQVELYNFQMDTKRIDASQYQEKADLAWKYYLEVKPDIVVLSDDNALMFLEQRFLKTDTPVVYMGINNNPRNYGPLGENVTGVLERPLYKRTIRYLKEFILFNSKKVLILLDKGTTSEVFRASVFHDQQRMEISGIKADVNSFYDYSNWRKAVMNARENGYEAIVIGLYHSLFEGGANVDGEEVLAWTSANSPVPVFAFWEMSVGKGKAVGGMVLSGKVQGRAAGEIVMKIIGGTPVSSISPVIPAQGEFVFSQSELDRWKIRLPLYIKNQARMRE</sequence>
<evidence type="ECO:0000313" key="2">
    <source>
        <dbReference type="EMBL" id="ACS80370.1"/>
    </source>
</evidence>
<reference evidence="2 3" key="1">
    <citation type="submission" date="2009-06" db="EMBL/GenBank/DDBJ databases">
        <title>Complete sequence of Desulfovibrio salexigens DSM 2638.</title>
        <authorList>
            <consortium name="US DOE Joint Genome Institute"/>
            <person name="Lucas S."/>
            <person name="Copeland A."/>
            <person name="Lapidus A."/>
            <person name="Glavina del Rio T."/>
            <person name="Tice H."/>
            <person name="Bruce D."/>
            <person name="Goodwin L."/>
            <person name="Pitluck S."/>
            <person name="Munk A.C."/>
            <person name="Brettin T."/>
            <person name="Detter J.C."/>
            <person name="Han C."/>
            <person name="Tapia R."/>
            <person name="Larimer F."/>
            <person name="Land M."/>
            <person name="Hauser L."/>
            <person name="Kyrpides N."/>
            <person name="Anderson I."/>
            <person name="Wall J.D."/>
            <person name="Arkin A.P."/>
            <person name="Dehal P."/>
            <person name="Chivian D."/>
            <person name="Giles B."/>
            <person name="Hazen T.C."/>
        </authorList>
    </citation>
    <scope>NUCLEOTIDE SEQUENCE [LARGE SCALE GENOMIC DNA]</scope>
    <source>
        <strain evidence="3">ATCC 14822 / DSM 2638 / NCIMB 8403 / VKM B-1763</strain>
    </source>
</reference>
<keyword evidence="2" id="KW-0813">Transport</keyword>
<organism evidence="2 3">
    <name type="scientific">Maridesulfovibrio salexigens (strain ATCC 14822 / DSM 2638 / NCIMB 8403 / VKM B-1763)</name>
    <name type="common">Desulfovibrio salexigens</name>
    <dbReference type="NCBI Taxonomy" id="526222"/>
    <lineage>
        <taxon>Bacteria</taxon>
        <taxon>Pseudomonadati</taxon>
        <taxon>Thermodesulfobacteriota</taxon>
        <taxon>Desulfovibrionia</taxon>
        <taxon>Desulfovibrionales</taxon>
        <taxon>Desulfovibrionaceae</taxon>
        <taxon>Maridesulfovibrio</taxon>
    </lineage>
</organism>
<feature type="chain" id="PRO_5002962904" evidence="1">
    <location>
        <begin position="21"/>
        <end position="327"/>
    </location>
</feature>
<dbReference type="PANTHER" id="PTHR35271">
    <property type="entry name" value="ABC TRANSPORTER, SUBSTRATE-BINDING LIPOPROTEIN-RELATED"/>
    <property type="match status" value="1"/>
</dbReference>
<proteinExistence type="predicted"/>
<dbReference type="RefSeq" id="WP_015852186.1">
    <property type="nucleotide sequence ID" value="NC_012881.1"/>
</dbReference>
<dbReference type="Pfam" id="PF04392">
    <property type="entry name" value="ABC_sub_bind"/>
    <property type="match status" value="1"/>
</dbReference>
<dbReference type="eggNOG" id="COG2984">
    <property type="taxonomic scope" value="Bacteria"/>
</dbReference>
<dbReference type="EMBL" id="CP001649">
    <property type="protein sequence ID" value="ACS80370.1"/>
    <property type="molecule type" value="Genomic_DNA"/>
</dbReference>
<name>C6BWU0_MARSD</name>
<accession>C6BWU0</accession>
<keyword evidence="2" id="KW-0762">Sugar transport</keyword>
<dbReference type="OrthoDB" id="5644906at2"/>
<evidence type="ECO:0000313" key="3">
    <source>
        <dbReference type="Proteomes" id="UP000002601"/>
    </source>
</evidence>
<dbReference type="HOGENOM" id="CLU_057483_0_0_7"/>